<dbReference type="EMBL" id="UZAU01000535">
    <property type="status" value="NOT_ANNOTATED_CDS"/>
    <property type="molecule type" value="Genomic_DNA"/>
</dbReference>
<evidence type="ECO:0000313" key="3">
    <source>
        <dbReference type="Proteomes" id="UP000596661"/>
    </source>
</evidence>
<organism evidence="2 3">
    <name type="scientific">Cannabis sativa</name>
    <name type="common">Hemp</name>
    <name type="synonym">Marijuana</name>
    <dbReference type="NCBI Taxonomy" id="3483"/>
    <lineage>
        <taxon>Eukaryota</taxon>
        <taxon>Viridiplantae</taxon>
        <taxon>Streptophyta</taxon>
        <taxon>Embryophyta</taxon>
        <taxon>Tracheophyta</taxon>
        <taxon>Spermatophyta</taxon>
        <taxon>Magnoliopsida</taxon>
        <taxon>eudicotyledons</taxon>
        <taxon>Gunneridae</taxon>
        <taxon>Pentapetalae</taxon>
        <taxon>rosids</taxon>
        <taxon>fabids</taxon>
        <taxon>Rosales</taxon>
        <taxon>Cannabaceae</taxon>
        <taxon>Cannabis</taxon>
    </lineage>
</organism>
<reference evidence="2" key="2">
    <citation type="submission" date="2021-03" db="UniProtKB">
        <authorList>
            <consortium name="EnsemblPlants"/>
        </authorList>
    </citation>
    <scope>IDENTIFICATION</scope>
</reference>
<feature type="compositionally biased region" description="Polar residues" evidence="1">
    <location>
        <begin position="21"/>
        <end position="61"/>
    </location>
</feature>
<sequence length="99" mass="10929">MRSSEDESRSNHSSTSKRSPISGTRNDNPSRWFTQRTQEAGTTSTHAGKTGPSTENPSTGNPKVVIGDDTGYKICELLWGRCKSTPTLFTMINKIPKQR</sequence>
<protein>
    <submittedName>
        <fullName evidence="2">Uncharacterized protein</fullName>
    </submittedName>
</protein>
<evidence type="ECO:0000256" key="1">
    <source>
        <dbReference type="SAM" id="MobiDB-lite"/>
    </source>
</evidence>
<proteinExistence type="predicted"/>
<dbReference type="Proteomes" id="UP000596661">
    <property type="component" value="Chromosome 5"/>
</dbReference>
<feature type="region of interest" description="Disordered" evidence="1">
    <location>
        <begin position="1"/>
        <end position="65"/>
    </location>
</feature>
<reference evidence="2" key="1">
    <citation type="submission" date="2018-11" db="EMBL/GenBank/DDBJ databases">
        <authorList>
            <person name="Grassa J C."/>
        </authorList>
    </citation>
    <scope>NUCLEOTIDE SEQUENCE [LARGE SCALE GENOMIC DNA]</scope>
</reference>
<keyword evidence="3" id="KW-1185">Reference proteome</keyword>
<dbReference type="AlphaFoldDB" id="A0A803PL68"/>
<feature type="compositionally biased region" description="Basic and acidic residues" evidence="1">
    <location>
        <begin position="1"/>
        <end position="10"/>
    </location>
</feature>
<evidence type="ECO:0000313" key="2">
    <source>
        <dbReference type="EnsemblPlants" id="cds.evm.model.05.1404"/>
    </source>
</evidence>
<name>A0A803PL68_CANSA</name>
<accession>A0A803PL68</accession>
<dbReference type="Gramene" id="evm.model.05.1404">
    <property type="protein sequence ID" value="cds.evm.model.05.1404"/>
    <property type="gene ID" value="evm.TU.05.1404"/>
</dbReference>
<dbReference type="EnsemblPlants" id="evm.model.05.1404">
    <property type="protein sequence ID" value="cds.evm.model.05.1404"/>
    <property type="gene ID" value="evm.TU.05.1404"/>
</dbReference>